<evidence type="ECO:0000313" key="2">
    <source>
        <dbReference type="EMBL" id="RRT52385.1"/>
    </source>
</evidence>
<sequence length="156" mass="17905">CKSLYSGCCRSFVPGNPVALVAYPVVVRFHHARRPCAMMEIKAVIGETDMLQTMQQDALLLAGKALDLFDVNESTQIASFIKKVQKFYDNHLLLVYNSPEYRPKSVILKQEMADIRFPRDSGRWRTSTMGARNNSSGRERREERKRRLKIKINNVA</sequence>
<dbReference type="Proteomes" id="UP000287651">
    <property type="component" value="Unassembled WGS sequence"/>
</dbReference>
<dbReference type="SMART" id="SM01375">
    <property type="entry name" value="Dynein_light"/>
    <property type="match status" value="1"/>
</dbReference>
<dbReference type="Pfam" id="PF01221">
    <property type="entry name" value="Dynein_light"/>
    <property type="match status" value="1"/>
</dbReference>
<feature type="compositionally biased region" description="Polar residues" evidence="1">
    <location>
        <begin position="124"/>
        <end position="136"/>
    </location>
</feature>
<dbReference type="EMBL" id="AMZH03011694">
    <property type="protein sequence ID" value="RRT52385.1"/>
    <property type="molecule type" value="Genomic_DNA"/>
</dbReference>
<name>A0A426YKU5_ENSVE</name>
<organism evidence="2 3">
    <name type="scientific">Ensete ventricosum</name>
    <name type="common">Abyssinian banana</name>
    <name type="synonym">Musa ensete</name>
    <dbReference type="NCBI Taxonomy" id="4639"/>
    <lineage>
        <taxon>Eukaryota</taxon>
        <taxon>Viridiplantae</taxon>
        <taxon>Streptophyta</taxon>
        <taxon>Embryophyta</taxon>
        <taxon>Tracheophyta</taxon>
        <taxon>Spermatophyta</taxon>
        <taxon>Magnoliopsida</taxon>
        <taxon>Liliopsida</taxon>
        <taxon>Zingiberales</taxon>
        <taxon>Musaceae</taxon>
        <taxon>Ensete</taxon>
    </lineage>
</organism>
<dbReference type="GO" id="GO:0007017">
    <property type="term" value="P:microtubule-based process"/>
    <property type="evidence" value="ECO:0007669"/>
    <property type="project" value="InterPro"/>
</dbReference>
<feature type="region of interest" description="Disordered" evidence="1">
    <location>
        <begin position="124"/>
        <end position="145"/>
    </location>
</feature>
<reference evidence="2 3" key="1">
    <citation type="journal article" date="2014" name="Agronomy (Basel)">
        <title>A Draft Genome Sequence for Ensete ventricosum, the Drought-Tolerant Tree Against Hunger.</title>
        <authorList>
            <person name="Harrison J."/>
            <person name="Moore K.A."/>
            <person name="Paszkiewicz K."/>
            <person name="Jones T."/>
            <person name="Grant M."/>
            <person name="Ambacheew D."/>
            <person name="Muzemil S."/>
            <person name="Studholme D.J."/>
        </authorList>
    </citation>
    <scope>NUCLEOTIDE SEQUENCE [LARGE SCALE GENOMIC DNA]</scope>
</reference>
<gene>
    <name evidence="2" type="ORF">B296_00025799</name>
</gene>
<dbReference type="AlphaFoldDB" id="A0A426YKU5"/>
<dbReference type="InterPro" id="IPR001372">
    <property type="entry name" value="Dynein_light_chain_typ-1/2"/>
</dbReference>
<evidence type="ECO:0000256" key="1">
    <source>
        <dbReference type="SAM" id="MobiDB-lite"/>
    </source>
</evidence>
<dbReference type="InterPro" id="IPR037177">
    <property type="entry name" value="DLC_sf"/>
</dbReference>
<dbReference type="SUPFAM" id="SSF54648">
    <property type="entry name" value="DLC"/>
    <property type="match status" value="1"/>
</dbReference>
<proteinExistence type="predicted"/>
<evidence type="ECO:0000313" key="3">
    <source>
        <dbReference type="Proteomes" id="UP000287651"/>
    </source>
</evidence>
<comment type="caution">
    <text evidence="2">The sequence shown here is derived from an EMBL/GenBank/DDBJ whole genome shotgun (WGS) entry which is preliminary data.</text>
</comment>
<dbReference type="GO" id="GO:0030286">
    <property type="term" value="C:dynein complex"/>
    <property type="evidence" value="ECO:0007669"/>
    <property type="project" value="InterPro"/>
</dbReference>
<feature type="non-terminal residue" evidence="2">
    <location>
        <position position="1"/>
    </location>
</feature>
<accession>A0A426YKU5</accession>
<protein>
    <submittedName>
        <fullName evidence="2">Uncharacterized protein</fullName>
    </submittedName>
</protein>